<keyword evidence="4" id="KW-1185">Reference proteome</keyword>
<evidence type="ECO:0000313" key="4">
    <source>
        <dbReference type="Proteomes" id="UP001161247"/>
    </source>
</evidence>
<organism evidence="3 4">
    <name type="scientific">Oldenlandia corymbosa var. corymbosa</name>
    <dbReference type="NCBI Taxonomy" id="529605"/>
    <lineage>
        <taxon>Eukaryota</taxon>
        <taxon>Viridiplantae</taxon>
        <taxon>Streptophyta</taxon>
        <taxon>Embryophyta</taxon>
        <taxon>Tracheophyta</taxon>
        <taxon>Spermatophyta</taxon>
        <taxon>Magnoliopsida</taxon>
        <taxon>eudicotyledons</taxon>
        <taxon>Gunneridae</taxon>
        <taxon>Pentapetalae</taxon>
        <taxon>asterids</taxon>
        <taxon>lamiids</taxon>
        <taxon>Gentianales</taxon>
        <taxon>Rubiaceae</taxon>
        <taxon>Rubioideae</taxon>
        <taxon>Spermacoceae</taxon>
        <taxon>Hedyotis-Oldenlandia complex</taxon>
        <taxon>Oldenlandia</taxon>
    </lineage>
</organism>
<proteinExistence type="inferred from homology"/>
<dbReference type="GO" id="GO:0001181">
    <property type="term" value="F:RNA polymerase I general transcription initiation factor activity"/>
    <property type="evidence" value="ECO:0007669"/>
    <property type="project" value="InterPro"/>
</dbReference>
<gene>
    <name evidence="3" type="ORF">OLC1_LOCUS23298</name>
</gene>
<evidence type="ECO:0000313" key="3">
    <source>
        <dbReference type="EMBL" id="CAI9117203.1"/>
    </source>
</evidence>
<dbReference type="Pfam" id="PF05327">
    <property type="entry name" value="RRN3"/>
    <property type="match status" value="3"/>
</dbReference>
<comment type="similarity">
    <text evidence="1">Belongs to the RRN3 family.</text>
</comment>
<dbReference type="GO" id="GO:0001042">
    <property type="term" value="F:RNA polymerase I core binding"/>
    <property type="evidence" value="ECO:0007669"/>
    <property type="project" value="TreeGrafter"/>
</dbReference>
<dbReference type="InterPro" id="IPR007991">
    <property type="entry name" value="RNA_pol_I_trans_ini_fac_RRN3"/>
</dbReference>
<dbReference type="AlphaFoldDB" id="A0AAV1EC94"/>
<sequence length="536" mass="61032">MDDEDFTDLLLVIEVKNALTRVLQGHDSAHYEELVGMMHNSDHHLNCDEAATLVTCLKTLKQAVSWIDVVQHCSLLEVIFAMSLWKYDTYVMDSLVELIISLASSTSPNCLDSCFDMLVCNFVPPIYLLESLNEPCGVGKKDQVLDRVHSALKDICDLFPLSPLRLERMIRHRMPSVYESQPVILIYVENMLRLEGGAMGEIIGSSMLNAVIDRLIDLDMGTFLNERVVHDDGFFDKGVFGGCAMAEKLDSLMVLTFEYLKLSNKRGRLQLVFDILLQSFHKTVLNANESRFAQFVIFYACSLDPENCGEQFAFSLLEIFLGSCVPQQRMSAVAYLASYLSRAYFVCYSLVISMLEKLAFMYVLRFHMRHMALVPRLKYQLSRMQIDEILKHPLNPLEACSPSVVKKFVCVARYYRVISVPKKSSARSKQDYEDENDDEENRNTEATFVPMKKAPSNGSLNFQQTNNGFPLKSRDGYGFVILDNVWYASSGFRHIDAGMTSHSEKSKKLLQIFIPQHNSCALMVRDYKFNANLHSQ</sequence>
<evidence type="ECO:0000256" key="1">
    <source>
        <dbReference type="ARBA" id="ARBA00010098"/>
    </source>
</evidence>
<dbReference type="EMBL" id="OX459126">
    <property type="protein sequence ID" value="CAI9117203.1"/>
    <property type="molecule type" value="Genomic_DNA"/>
</dbReference>
<dbReference type="GO" id="GO:0006361">
    <property type="term" value="P:transcription initiation at RNA polymerase I promoter"/>
    <property type="evidence" value="ECO:0007669"/>
    <property type="project" value="InterPro"/>
</dbReference>
<reference evidence="3" key="1">
    <citation type="submission" date="2023-03" db="EMBL/GenBank/DDBJ databases">
        <authorList>
            <person name="Julca I."/>
        </authorList>
    </citation>
    <scope>NUCLEOTIDE SEQUENCE</scope>
</reference>
<protein>
    <submittedName>
        <fullName evidence="3">OLC1v1018549C1</fullName>
    </submittedName>
</protein>
<dbReference type="GO" id="GO:0005634">
    <property type="term" value="C:nucleus"/>
    <property type="evidence" value="ECO:0007669"/>
    <property type="project" value="TreeGrafter"/>
</dbReference>
<evidence type="ECO:0000256" key="2">
    <source>
        <dbReference type="SAM" id="MobiDB-lite"/>
    </source>
</evidence>
<name>A0AAV1EC94_OLDCO</name>
<feature type="region of interest" description="Disordered" evidence="2">
    <location>
        <begin position="426"/>
        <end position="445"/>
    </location>
</feature>
<dbReference type="Proteomes" id="UP001161247">
    <property type="component" value="Chromosome 9"/>
</dbReference>
<dbReference type="PANTHER" id="PTHR12790:SF0">
    <property type="entry name" value="RNA POLYMERASE I-SPECIFIC TRANSCRIPTION INITIATION FACTOR RRN3-RELATED"/>
    <property type="match status" value="1"/>
</dbReference>
<dbReference type="PANTHER" id="PTHR12790">
    <property type="entry name" value="TRANSCRIPTION INITIATION FACTOR IA RRN3"/>
    <property type="match status" value="1"/>
</dbReference>
<accession>A0AAV1EC94</accession>